<keyword evidence="2" id="KW-0004">4Fe-4S</keyword>
<keyword evidence="5" id="KW-0408">Iron</keyword>
<dbReference type="NCBIfam" id="TIGR03978">
    <property type="entry name" value="rSAM_paired_1"/>
    <property type="match status" value="1"/>
</dbReference>
<dbReference type="SFLD" id="SFLDG01384">
    <property type="entry name" value="thioether_bond_formation_requi"/>
    <property type="match status" value="1"/>
</dbReference>
<protein>
    <submittedName>
        <fullName evidence="9">His-Xaa-Ser system radical SAM maturase HxsB</fullName>
    </submittedName>
</protein>
<evidence type="ECO:0000259" key="8">
    <source>
        <dbReference type="PROSITE" id="PS51918"/>
    </source>
</evidence>
<dbReference type="PROSITE" id="PS51918">
    <property type="entry name" value="RADICAL_SAM"/>
    <property type="match status" value="1"/>
</dbReference>
<dbReference type="EMBL" id="BJLA01000006">
    <property type="protein sequence ID" value="GEA31253.1"/>
    <property type="molecule type" value="Genomic_DNA"/>
</dbReference>
<comment type="similarity">
    <text evidence="7">Belongs to the radical SAM superfamily. Anaerobic sulfatase-maturating enzyme family.</text>
</comment>
<comment type="cofactor">
    <cofactor evidence="1">
        <name>[4Fe-4S] cluster</name>
        <dbReference type="ChEBI" id="CHEBI:49883"/>
    </cofactor>
</comment>
<dbReference type="InterPro" id="IPR000385">
    <property type="entry name" value="MoaA_NifB_PqqE_Fe-S-bd_CS"/>
</dbReference>
<dbReference type="InterPro" id="IPR013785">
    <property type="entry name" value="Aldolase_TIM"/>
</dbReference>
<evidence type="ECO:0000256" key="3">
    <source>
        <dbReference type="ARBA" id="ARBA00022691"/>
    </source>
</evidence>
<dbReference type="GO" id="GO:0016491">
    <property type="term" value="F:oxidoreductase activity"/>
    <property type="evidence" value="ECO:0007669"/>
    <property type="project" value="InterPro"/>
</dbReference>
<evidence type="ECO:0000256" key="7">
    <source>
        <dbReference type="ARBA" id="ARBA00023601"/>
    </source>
</evidence>
<evidence type="ECO:0000256" key="1">
    <source>
        <dbReference type="ARBA" id="ARBA00001966"/>
    </source>
</evidence>
<dbReference type="SFLD" id="SFLDG01067">
    <property type="entry name" value="SPASM/twitch_domain_containing"/>
    <property type="match status" value="1"/>
</dbReference>
<dbReference type="PROSITE" id="PS01305">
    <property type="entry name" value="MOAA_NIFB_PQQE"/>
    <property type="match status" value="1"/>
</dbReference>
<dbReference type="SFLD" id="SFLDS00029">
    <property type="entry name" value="Radical_SAM"/>
    <property type="match status" value="1"/>
</dbReference>
<name>A0AAV3W0N2_9CLOT</name>
<keyword evidence="4" id="KW-0479">Metal-binding</keyword>
<dbReference type="GO" id="GO:0046872">
    <property type="term" value="F:metal ion binding"/>
    <property type="evidence" value="ECO:0007669"/>
    <property type="project" value="UniProtKB-KW"/>
</dbReference>
<organism evidence="9 10">
    <name type="scientific">Clostridium diolis</name>
    <dbReference type="NCBI Taxonomy" id="223919"/>
    <lineage>
        <taxon>Bacteria</taxon>
        <taxon>Bacillati</taxon>
        <taxon>Bacillota</taxon>
        <taxon>Clostridia</taxon>
        <taxon>Eubacteriales</taxon>
        <taxon>Clostridiaceae</taxon>
        <taxon>Clostridium</taxon>
    </lineage>
</organism>
<evidence type="ECO:0000256" key="5">
    <source>
        <dbReference type="ARBA" id="ARBA00023004"/>
    </source>
</evidence>
<evidence type="ECO:0000313" key="10">
    <source>
        <dbReference type="Proteomes" id="UP000325212"/>
    </source>
</evidence>
<evidence type="ECO:0000256" key="6">
    <source>
        <dbReference type="ARBA" id="ARBA00023014"/>
    </source>
</evidence>
<accession>A0AAV3W0N2</accession>
<dbReference type="Pfam" id="PF04055">
    <property type="entry name" value="Radical_SAM"/>
    <property type="match status" value="1"/>
</dbReference>
<reference evidence="9 10" key="1">
    <citation type="submission" date="2019-06" db="EMBL/GenBank/DDBJ databases">
        <title>Draft genome sequence of Clostridium diolis DSM 15410.</title>
        <authorList>
            <person name="Kobayashi H."/>
            <person name="Tanizawa Y."/>
            <person name="Tohno M."/>
        </authorList>
    </citation>
    <scope>NUCLEOTIDE SEQUENCE [LARGE SCALE GENOMIC DNA]</scope>
    <source>
        <strain evidence="9 10">DSM 15410</strain>
    </source>
</reference>
<dbReference type="PANTHER" id="PTHR43273">
    <property type="entry name" value="ANAEROBIC SULFATASE-MATURATING ENZYME HOMOLOG ASLB-RELATED"/>
    <property type="match status" value="1"/>
</dbReference>
<feature type="domain" description="Radical SAM core" evidence="8">
    <location>
        <begin position="86"/>
        <end position="323"/>
    </location>
</feature>
<dbReference type="InterPro" id="IPR024023">
    <property type="entry name" value="rSAM_paired_HxsB"/>
</dbReference>
<dbReference type="RefSeq" id="WP_039768670.1">
    <property type="nucleotide sequence ID" value="NZ_BJLA01000006.1"/>
</dbReference>
<dbReference type="SUPFAM" id="SSF102114">
    <property type="entry name" value="Radical SAM enzymes"/>
    <property type="match status" value="1"/>
</dbReference>
<dbReference type="InterPro" id="IPR058240">
    <property type="entry name" value="rSAM_sf"/>
</dbReference>
<dbReference type="AlphaFoldDB" id="A0AAV3W0N2"/>
<dbReference type="SFLD" id="SFLDG01386">
    <property type="entry name" value="main_SPASM_domain-containing"/>
    <property type="match status" value="1"/>
</dbReference>
<dbReference type="GO" id="GO:0051539">
    <property type="term" value="F:4 iron, 4 sulfur cluster binding"/>
    <property type="evidence" value="ECO:0007669"/>
    <property type="project" value="UniProtKB-KW"/>
</dbReference>
<keyword evidence="10" id="KW-1185">Reference proteome</keyword>
<dbReference type="Proteomes" id="UP000325212">
    <property type="component" value="Unassembled WGS sequence"/>
</dbReference>
<dbReference type="InterPro" id="IPR023885">
    <property type="entry name" value="4Fe4S-binding_SPASM_dom"/>
</dbReference>
<evidence type="ECO:0000256" key="4">
    <source>
        <dbReference type="ARBA" id="ARBA00022723"/>
    </source>
</evidence>
<evidence type="ECO:0000313" key="9">
    <source>
        <dbReference type="EMBL" id="GEA31253.1"/>
    </source>
</evidence>
<dbReference type="CDD" id="cd01335">
    <property type="entry name" value="Radical_SAM"/>
    <property type="match status" value="1"/>
</dbReference>
<comment type="caution">
    <text evidence="9">The sequence shown here is derived from an EMBL/GenBank/DDBJ whole genome shotgun (WGS) entry which is preliminary data.</text>
</comment>
<evidence type="ECO:0000256" key="2">
    <source>
        <dbReference type="ARBA" id="ARBA00022485"/>
    </source>
</evidence>
<dbReference type="Gene3D" id="3.20.20.70">
    <property type="entry name" value="Aldolase class I"/>
    <property type="match status" value="1"/>
</dbReference>
<dbReference type="InterPro" id="IPR007197">
    <property type="entry name" value="rSAM"/>
</dbReference>
<gene>
    <name evidence="9" type="ORF">CDIOL_21760</name>
</gene>
<keyword evidence="3" id="KW-0949">S-adenosyl-L-methionine</keyword>
<dbReference type="InterPro" id="IPR023867">
    <property type="entry name" value="Sulphatase_maturase_rSAM"/>
</dbReference>
<dbReference type="PANTHER" id="PTHR43273:SF3">
    <property type="entry name" value="ANAEROBIC SULFATASE-MATURATING ENZYME HOMOLOG ASLB-RELATED"/>
    <property type="match status" value="1"/>
</dbReference>
<sequence length="480" mass="54880">MKSLTKADYKLNYFNFENTNDKYLITNDLGRFLFIDKNDMKNIIEHNFNISENVLQLLEDNYFIYKDRDEFIEKASNELSKMKNYLNGGTKLHIFVLTTFCNLSCIYCQASAKNNVANCEANHKFMSKEIAKKAVDIALQSPSMNLTFEFQGGEPLANFEVLKYIVNYSRERNKELEKNICYSMVSNLTLLDEEMIDFILENNIGLSTSIDGPEAVHNVNRKYNKGNSLEITKSKIKQINNIANSSNIVQAIQTTSKFSLNYPKEIVDEYVSLGLKTIFVRPLTPMGYAAKYWGEFGYTADEYLNFYEKTLDYIIELALKGIRISEANAVIFLKKILNNDPINYMELRSPCGGAIGQLAYNYDGNIYTCDEGRMLAEMGDESFKLGNVFENNLKDLIKSPVCKTVAVSSCLEAIPGCEQCVYSPYCGVCPVCNYAQYGNLFAPNINSYRCRIYKGMLEILFKKINQNDENVIGIFHRWVE</sequence>
<proteinExistence type="inferred from homology"/>
<keyword evidence="6" id="KW-0411">Iron-sulfur</keyword>
<dbReference type="NCBIfam" id="TIGR04085">
    <property type="entry name" value="rSAM_more_4Fe4S"/>
    <property type="match status" value="1"/>
</dbReference>